<keyword evidence="2" id="KW-1185">Reference proteome</keyword>
<evidence type="ECO:0000313" key="1">
    <source>
        <dbReference type="EMBL" id="AVU74025.1"/>
    </source>
</evidence>
<reference evidence="1 2" key="1">
    <citation type="journal article" date="2018" name="Front. Microbiol.">
        <title>Pseudomonas rhizophila S211, a New Plant Growth-Promoting Rhizobacterium with Potential in Pesticide-Bioremediation.</title>
        <authorList>
            <person name="Hassen W."/>
            <person name="Neifar M."/>
            <person name="Cherif H."/>
            <person name="Najjari A."/>
            <person name="Chouchane H."/>
            <person name="Driouich R.C."/>
            <person name="Salah A."/>
            <person name="Naili F."/>
            <person name="Mosbah A."/>
            <person name="Souissi Y."/>
            <person name="Raddadi N."/>
            <person name="Ouzari H.I."/>
            <person name="Fava F."/>
            <person name="Cherif A."/>
        </authorList>
    </citation>
    <scope>NUCLEOTIDE SEQUENCE [LARGE SCALE GENOMIC DNA]</scope>
    <source>
        <strain evidence="1 2">S211</strain>
    </source>
</reference>
<proteinExistence type="predicted"/>
<evidence type="ECO:0000313" key="2">
    <source>
        <dbReference type="Proteomes" id="UP000241936"/>
    </source>
</evidence>
<dbReference type="Proteomes" id="UP000241936">
    <property type="component" value="Chromosome"/>
</dbReference>
<sequence>MGQVADIAVTQFLCGSGLARESGGSVCDDVGCADAFASKPAPTIGFVSGRNFPFANRPLVGASLLAMAIFNPPQACQFDV</sequence>
<accession>A0ABN5JP94</accession>
<gene>
    <name evidence="1" type="ORF">CRX69_02035</name>
</gene>
<name>A0ABN5JP94_9PSED</name>
<organism evidence="1 2">
    <name type="scientific">Pseudomonas rhizophila</name>
    <dbReference type="NCBI Taxonomy" id="2045200"/>
    <lineage>
        <taxon>Bacteria</taxon>
        <taxon>Pseudomonadati</taxon>
        <taxon>Pseudomonadota</taxon>
        <taxon>Gammaproteobacteria</taxon>
        <taxon>Pseudomonadales</taxon>
        <taxon>Pseudomonadaceae</taxon>
        <taxon>Pseudomonas</taxon>
    </lineage>
</organism>
<protein>
    <submittedName>
        <fullName evidence="1">Uncharacterized protein</fullName>
    </submittedName>
</protein>
<dbReference type="EMBL" id="CP024081">
    <property type="protein sequence ID" value="AVU74025.1"/>
    <property type="molecule type" value="Genomic_DNA"/>
</dbReference>